<dbReference type="GO" id="GO:0005634">
    <property type="term" value="C:nucleus"/>
    <property type="evidence" value="ECO:0007669"/>
    <property type="project" value="TreeGrafter"/>
</dbReference>
<feature type="compositionally biased region" description="Basic and acidic residues" evidence="3">
    <location>
        <begin position="11"/>
        <end position="25"/>
    </location>
</feature>
<name>A0A8T0X4C2_PANVG</name>
<keyword evidence="6" id="KW-1185">Reference proteome</keyword>
<dbReference type="InterPro" id="IPR000504">
    <property type="entry name" value="RRM_dom"/>
</dbReference>
<dbReference type="SUPFAM" id="SSF54928">
    <property type="entry name" value="RNA-binding domain, RBD"/>
    <property type="match status" value="2"/>
</dbReference>
<dbReference type="InterPro" id="IPR050886">
    <property type="entry name" value="RNA-binding_reg"/>
</dbReference>
<sequence length="416" mass="43452">MGRKRKRKRPREVEPAAERVHRETAGGEVDCEDFVATNPPMAEPSAAGEREEASEAAEEDIGELLEPFTRDELLDLLTDACLRDPALLSRLAASAASDAAHRRLFAHGLGPGATSAALAAAFAPFGDVDECHAVADRATGRCRGYGLVTFRRRSAARRALADSSKRVDGRPVACQLAALGPVAQSSCSDRKLFVDNVPERAAHDDLRGFFSKFGEIEEGPLGADRNTGLFRGYAIFFYKTPEGLRKALEEPNKVFDGCELQCRRAYKVTNRKHAAAAPVDTGVQSNGGAAIAAVLPSVQAKDLALTSKQSVLSSNQLVGLTAEGSSSAPATVRQNVPAGGAGILGAAPVAPSLIHGTSSTPPSHCGAATGHVGLGDTARAGTSTIEPIIGAKNSLGASHPGRLSARPGLIQHYLGR</sequence>
<dbReference type="Proteomes" id="UP000823388">
    <property type="component" value="Chromosome 1N"/>
</dbReference>
<feature type="region of interest" description="Disordered" evidence="3">
    <location>
        <begin position="1"/>
        <end position="57"/>
    </location>
</feature>
<proteinExistence type="predicted"/>
<reference evidence="5" key="1">
    <citation type="submission" date="2020-05" db="EMBL/GenBank/DDBJ databases">
        <title>WGS assembly of Panicum virgatum.</title>
        <authorList>
            <person name="Lovell J.T."/>
            <person name="Jenkins J."/>
            <person name="Shu S."/>
            <person name="Juenger T.E."/>
            <person name="Schmutz J."/>
        </authorList>
    </citation>
    <scope>NUCLEOTIDE SEQUENCE</scope>
    <source>
        <strain evidence="5">AP13</strain>
    </source>
</reference>
<dbReference type="AlphaFoldDB" id="A0A8T0X4C2"/>
<dbReference type="OrthoDB" id="6159137at2759"/>
<evidence type="ECO:0000313" key="6">
    <source>
        <dbReference type="Proteomes" id="UP000823388"/>
    </source>
</evidence>
<organism evidence="5 6">
    <name type="scientific">Panicum virgatum</name>
    <name type="common">Blackwell switchgrass</name>
    <dbReference type="NCBI Taxonomy" id="38727"/>
    <lineage>
        <taxon>Eukaryota</taxon>
        <taxon>Viridiplantae</taxon>
        <taxon>Streptophyta</taxon>
        <taxon>Embryophyta</taxon>
        <taxon>Tracheophyta</taxon>
        <taxon>Spermatophyta</taxon>
        <taxon>Magnoliopsida</taxon>
        <taxon>Liliopsida</taxon>
        <taxon>Poales</taxon>
        <taxon>Poaceae</taxon>
        <taxon>PACMAD clade</taxon>
        <taxon>Panicoideae</taxon>
        <taxon>Panicodae</taxon>
        <taxon>Paniceae</taxon>
        <taxon>Panicinae</taxon>
        <taxon>Panicum</taxon>
        <taxon>Panicum sect. Hiantes</taxon>
    </lineage>
</organism>
<evidence type="ECO:0000256" key="3">
    <source>
        <dbReference type="SAM" id="MobiDB-lite"/>
    </source>
</evidence>
<dbReference type="PANTHER" id="PTHR48024:SF17">
    <property type="entry name" value="OS02G0602600 PROTEIN"/>
    <property type="match status" value="1"/>
</dbReference>
<dbReference type="Pfam" id="PF00076">
    <property type="entry name" value="RRM_1"/>
    <property type="match status" value="2"/>
</dbReference>
<feature type="domain" description="RRM" evidence="4">
    <location>
        <begin position="190"/>
        <end position="273"/>
    </location>
</feature>
<evidence type="ECO:0000259" key="4">
    <source>
        <dbReference type="PROSITE" id="PS50102"/>
    </source>
</evidence>
<dbReference type="PANTHER" id="PTHR48024">
    <property type="entry name" value="GEO13361P1-RELATED"/>
    <property type="match status" value="1"/>
</dbReference>
<keyword evidence="1 2" id="KW-0694">RNA-binding</keyword>
<dbReference type="SMART" id="SM00360">
    <property type="entry name" value="RRM"/>
    <property type="match status" value="2"/>
</dbReference>
<protein>
    <recommendedName>
        <fullName evidence="4">RRM domain-containing protein</fullName>
    </recommendedName>
</protein>
<accession>A0A8T0X4C2</accession>
<dbReference type="InterPro" id="IPR012677">
    <property type="entry name" value="Nucleotide-bd_a/b_plait_sf"/>
</dbReference>
<dbReference type="EMBL" id="CM029038">
    <property type="protein sequence ID" value="KAG2652154.1"/>
    <property type="molecule type" value="Genomic_DNA"/>
</dbReference>
<comment type="caution">
    <text evidence="5">The sequence shown here is derived from an EMBL/GenBank/DDBJ whole genome shotgun (WGS) entry which is preliminary data.</text>
</comment>
<dbReference type="Gene3D" id="3.30.70.330">
    <property type="match status" value="2"/>
</dbReference>
<dbReference type="InterPro" id="IPR035979">
    <property type="entry name" value="RBD_domain_sf"/>
</dbReference>
<feature type="domain" description="RRM" evidence="4">
    <location>
        <begin position="102"/>
        <end position="199"/>
    </location>
</feature>
<feature type="compositionally biased region" description="Basic residues" evidence="3">
    <location>
        <begin position="1"/>
        <end position="10"/>
    </location>
</feature>
<gene>
    <name evidence="5" type="ORF">PVAP13_1NG335100</name>
</gene>
<evidence type="ECO:0000256" key="1">
    <source>
        <dbReference type="ARBA" id="ARBA00022884"/>
    </source>
</evidence>
<dbReference type="GO" id="GO:0003723">
    <property type="term" value="F:RNA binding"/>
    <property type="evidence" value="ECO:0007669"/>
    <property type="project" value="UniProtKB-UniRule"/>
</dbReference>
<evidence type="ECO:0000313" key="5">
    <source>
        <dbReference type="EMBL" id="KAG2652154.1"/>
    </source>
</evidence>
<evidence type="ECO:0000256" key="2">
    <source>
        <dbReference type="PROSITE-ProRule" id="PRU00176"/>
    </source>
</evidence>
<dbReference type="PROSITE" id="PS50102">
    <property type="entry name" value="RRM"/>
    <property type="match status" value="2"/>
</dbReference>